<organism evidence="6 7">
    <name type="scientific">Ephemerocybe angulata</name>
    <dbReference type="NCBI Taxonomy" id="980116"/>
    <lineage>
        <taxon>Eukaryota</taxon>
        <taxon>Fungi</taxon>
        <taxon>Dikarya</taxon>
        <taxon>Basidiomycota</taxon>
        <taxon>Agaricomycotina</taxon>
        <taxon>Agaricomycetes</taxon>
        <taxon>Agaricomycetidae</taxon>
        <taxon>Agaricales</taxon>
        <taxon>Agaricineae</taxon>
        <taxon>Psathyrellaceae</taxon>
        <taxon>Ephemerocybe</taxon>
    </lineage>
</organism>
<dbReference type="GO" id="GO:0006545">
    <property type="term" value="P:glycine biosynthetic process"/>
    <property type="evidence" value="ECO:0007669"/>
    <property type="project" value="TreeGrafter"/>
</dbReference>
<dbReference type="InterPro" id="IPR015421">
    <property type="entry name" value="PyrdxlP-dep_Trfase_major"/>
</dbReference>
<dbReference type="GO" id="GO:0006567">
    <property type="term" value="P:L-threonine catabolic process"/>
    <property type="evidence" value="ECO:0007669"/>
    <property type="project" value="TreeGrafter"/>
</dbReference>
<gene>
    <name evidence="6" type="ORF">DFP72DRAFT_866033</name>
</gene>
<dbReference type="FunFam" id="3.40.640.10:FF:000030">
    <property type="entry name" value="Low-specificity L-threonine aldolase"/>
    <property type="match status" value="1"/>
</dbReference>
<dbReference type="NCBIfam" id="NF041359">
    <property type="entry name" value="GntG_guanitoxin"/>
    <property type="match status" value="1"/>
</dbReference>
<dbReference type="Proteomes" id="UP000521943">
    <property type="component" value="Unassembled WGS sequence"/>
</dbReference>
<evidence type="ECO:0000313" key="7">
    <source>
        <dbReference type="Proteomes" id="UP000521943"/>
    </source>
</evidence>
<evidence type="ECO:0000256" key="3">
    <source>
        <dbReference type="ARBA" id="ARBA00022898"/>
    </source>
</evidence>
<dbReference type="InterPro" id="IPR015422">
    <property type="entry name" value="PyrdxlP-dep_Trfase_small"/>
</dbReference>
<keyword evidence="3" id="KW-0663">Pyridoxal phosphate</keyword>
<dbReference type="PANTHER" id="PTHR48097">
    <property type="entry name" value="L-THREONINE ALDOLASE-RELATED"/>
    <property type="match status" value="1"/>
</dbReference>
<dbReference type="InterPro" id="IPR023603">
    <property type="entry name" value="Low_specificity_L-TA-like"/>
</dbReference>
<evidence type="ECO:0000256" key="1">
    <source>
        <dbReference type="ARBA" id="ARBA00001933"/>
    </source>
</evidence>
<evidence type="ECO:0000259" key="5">
    <source>
        <dbReference type="Pfam" id="PF01212"/>
    </source>
</evidence>
<dbReference type="SUPFAM" id="SSF53383">
    <property type="entry name" value="PLP-dependent transferases"/>
    <property type="match status" value="1"/>
</dbReference>
<evidence type="ECO:0000256" key="4">
    <source>
        <dbReference type="ARBA" id="ARBA00023239"/>
    </source>
</evidence>
<dbReference type="InterPro" id="IPR001597">
    <property type="entry name" value="ArAA_b-elim_lyase/Thr_aldolase"/>
</dbReference>
<keyword evidence="7" id="KW-1185">Reference proteome</keyword>
<dbReference type="CDD" id="cd06502">
    <property type="entry name" value="TA_like"/>
    <property type="match status" value="1"/>
</dbReference>
<dbReference type="GO" id="GO:0005829">
    <property type="term" value="C:cytosol"/>
    <property type="evidence" value="ECO:0007669"/>
    <property type="project" value="TreeGrafter"/>
</dbReference>
<proteinExistence type="inferred from homology"/>
<dbReference type="PANTHER" id="PTHR48097:SF9">
    <property type="entry name" value="L-THREONINE ALDOLASE"/>
    <property type="match status" value="1"/>
</dbReference>
<comment type="similarity">
    <text evidence="2">Belongs to the threonine aldolase family.</text>
</comment>
<name>A0A8H6IKE8_9AGAR</name>
<comment type="caution">
    <text evidence="6">The sequence shown here is derived from an EMBL/GenBank/DDBJ whole genome shotgun (WGS) entry which is preliminary data.</text>
</comment>
<dbReference type="Gene3D" id="3.40.640.10">
    <property type="entry name" value="Type I PLP-dependent aspartate aminotransferase-like (Major domain)"/>
    <property type="match status" value="1"/>
</dbReference>
<sequence>MATSGIQPEYFIRRTVIGRLGRLTHLCCSTRSMRISLFSSTSIRRCARLRLPPPSPIPTPRPVFIMRRANSHSSLNNIAPILDELKLDLISENHVQENAAKRKEISRTFISDTITVPTEEMYAYATTATLGDDVYFDPSTAHLEAHVAKITGKEAALFVSSGTASNQIALRTHLQQPPYSVLVDQRSHINKYEAGGTAFHSGAHLITVSPSNKHHLTLEDVKDNIMLSDDIHFAPTTVVALENTLNGTIIPQEEVERISEYVHSVGVKLHLDGARIWHVAIETETPLKELCDPFDSVSLCFSKGLGAPVGSCLVGSKEFIKKARWFRKLFGGGMRQTGFLAASAAYALTHNVPKLVQVHALARKLEGGLEEIGCRILSRAETCMIFYDPAPVGVSYDEIAERGSALPEPLVLGGSRLVVHIQTSEEAVQDFLTVVRTLAQEKKSAGFVASDPNTYGAFLKDIYVRRAATFPKKV</sequence>
<dbReference type="EMBL" id="JACGCI010000001">
    <property type="protein sequence ID" value="KAF6766259.1"/>
    <property type="molecule type" value="Genomic_DNA"/>
</dbReference>
<evidence type="ECO:0000256" key="2">
    <source>
        <dbReference type="ARBA" id="ARBA00006966"/>
    </source>
</evidence>
<dbReference type="AlphaFoldDB" id="A0A8H6IKE8"/>
<accession>A0A8H6IKE8</accession>
<dbReference type="Gene3D" id="3.90.1150.10">
    <property type="entry name" value="Aspartate Aminotransferase, domain 1"/>
    <property type="match status" value="1"/>
</dbReference>
<comment type="cofactor">
    <cofactor evidence="1">
        <name>pyridoxal 5'-phosphate</name>
        <dbReference type="ChEBI" id="CHEBI:597326"/>
    </cofactor>
</comment>
<dbReference type="OrthoDB" id="10261951at2759"/>
<evidence type="ECO:0000313" key="6">
    <source>
        <dbReference type="EMBL" id="KAF6766259.1"/>
    </source>
</evidence>
<feature type="domain" description="Aromatic amino acid beta-eliminating lyase/threonine aldolase" evidence="5">
    <location>
        <begin position="109"/>
        <end position="386"/>
    </location>
</feature>
<dbReference type="GO" id="GO:0008732">
    <property type="term" value="F:L-allo-threonine aldolase activity"/>
    <property type="evidence" value="ECO:0007669"/>
    <property type="project" value="TreeGrafter"/>
</dbReference>
<keyword evidence="4" id="KW-0456">Lyase</keyword>
<dbReference type="Pfam" id="PF01212">
    <property type="entry name" value="Beta_elim_lyase"/>
    <property type="match status" value="1"/>
</dbReference>
<protein>
    <submittedName>
        <fullName evidence="6">Threonine aldolase</fullName>
    </submittedName>
</protein>
<reference evidence="6 7" key="1">
    <citation type="submission" date="2020-07" db="EMBL/GenBank/DDBJ databases">
        <title>Comparative genomics of pyrophilous fungi reveals a link between fire events and developmental genes.</title>
        <authorList>
            <consortium name="DOE Joint Genome Institute"/>
            <person name="Steindorff A.S."/>
            <person name="Carver A."/>
            <person name="Calhoun S."/>
            <person name="Stillman K."/>
            <person name="Liu H."/>
            <person name="Lipzen A."/>
            <person name="Pangilinan J."/>
            <person name="Labutti K."/>
            <person name="Bruns T.D."/>
            <person name="Grigoriev I.V."/>
        </authorList>
    </citation>
    <scope>NUCLEOTIDE SEQUENCE [LARGE SCALE GENOMIC DNA]</scope>
    <source>
        <strain evidence="6 7">CBS 144469</strain>
    </source>
</reference>
<dbReference type="InterPro" id="IPR015424">
    <property type="entry name" value="PyrdxlP-dep_Trfase"/>
</dbReference>